<organism evidence="3 4">
    <name type="scientific">Mesorhabditis belari</name>
    <dbReference type="NCBI Taxonomy" id="2138241"/>
    <lineage>
        <taxon>Eukaryota</taxon>
        <taxon>Metazoa</taxon>
        <taxon>Ecdysozoa</taxon>
        <taxon>Nematoda</taxon>
        <taxon>Chromadorea</taxon>
        <taxon>Rhabditida</taxon>
        <taxon>Rhabditina</taxon>
        <taxon>Rhabditomorpha</taxon>
        <taxon>Rhabditoidea</taxon>
        <taxon>Rhabditidae</taxon>
        <taxon>Mesorhabditinae</taxon>
        <taxon>Mesorhabditis</taxon>
    </lineage>
</organism>
<proteinExistence type="predicted"/>
<feature type="chain" id="PRO_5041912749" description="C-type lectin domain-containing protein" evidence="1">
    <location>
        <begin position="20"/>
        <end position="319"/>
    </location>
</feature>
<dbReference type="Gene3D" id="3.10.100.10">
    <property type="entry name" value="Mannose-Binding Protein A, subunit A"/>
    <property type="match status" value="2"/>
</dbReference>
<feature type="domain" description="C-type lectin" evidence="2">
    <location>
        <begin position="165"/>
        <end position="290"/>
    </location>
</feature>
<dbReference type="Proteomes" id="UP000887575">
    <property type="component" value="Unassembled WGS sequence"/>
</dbReference>
<dbReference type="Pfam" id="PF00059">
    <property type="entry name" value="Lectin_C"/>
    <property type="match status" value="2"/>
</dbReference>
<dbReference type="InterPro" id="IPR050111">
    <property type="entry name" value="C-type_lectin/snaclec_domain"/>
</dbReference>
<dbReference type="PROSITE" id="PS50041">
    <property type="entry name" value="C_TYPE_LECTIN_2"/>
    <property type="match status" value="2"/>
</dbReference>
<sequence>MCFWIFSLISLLSFSQIEALYCPFGSFQVPNENVCAFAIPKSEYYHGAVRGCASRGAVVARVQNAFENAYFYALINSNFNNEAPYIGVEMQPNGNFWTYSDGSQLTYQYWAPGEPRNRSETNICVVVDPATALWKTADCTVPRPYFCTLLGNDGPCPKNWVYFATTKSCYYLQNTVYNAQTQHWFTYDFSQAESECQKSGAHLVSIHSTVENNFVYDLIGTNFDGSGSAVLAFTGWNGADACWANFAWIGLRGTGAKSNGIWSDGTPVDFTTVGTPIVEDYNWRISNDPSCHLGGELMVDGPQRRRNLLKRVNVSEVHH</sequence>
<dbReference type="InterPro" id="IPR016187">
    <property type="entry name" value="CTDL_fold"/>
</dbReference>
<dbReference type="WBParaSite" id="MBELARI_LOCUS7012">
    <property type="protein sequence ID" value="MBELARI_LOCUS7012"/>
    <property type="gene ID" value="MBELARI_LOCUS7012"/>
</dbReference>
<keyword evidence="1" id="KW-0732">Signal</keyword>
<dbReference type="SUPFAM" id="SSF56436">
    <property type="entry name" value="C-type lectin-like"/>
    <property type="match status" value="2"/>
</dbReference>
<evidence type="ECO:0000259" key="2">
    <source>
        <dbReference type="PROSITE" id="PS50041"/>
    </source>
</evidence>
<evidence type="ECO:0000256" key="1">
    <source>
        <dbReference type="SAM" id="SignalP"/>
    </source>
</evidence>
<dbReference type="InterPro" id="IPR001304">
    <property type="entry name" value="C-type_lectin-like"/>
</dbReference>
<keyword evidence="3" id="KW-1185">Reference proteome</keyword>
<evidence type="ECO:0000313" key="4">
    <source>
        <dbReference type="WBParaSite" id="MBELARI_LOCUS7012"/>
    </source>
</evidence>
<reference evidence="4" key="1">
    <citation type="submission" date="2024-02" db="UniProtKB">
        <authorList>
            <consortium name="WormBaseParasite"/>
        </authorList>
    </citation>
    <scope>IDENTIFICATION</scope>
</reference>
<dbReference type="SMART" id="SM00034">
    <property type="entry name" value="CLECT"/>
    <property type="match status" value="2"/>
</dbReference>
<feature type="signal peptide" evidence="1">
    <location>
        <begin position="1"/>
        <end position="19"/>
    </location>
</feature>
<dbReference type="InterPro" id="IPR016186">
    <property type="entry name" value="C-type_lectin-like/link_sf"/>
</dbReference>
<dbReference type="CDD" id="cd00037">
    <property type="entry name" value="CLECT"/>
    <property type="match status" value="1"/>
</dbReference>
<dbReference type="PANTHER" id="PTHR22803">
    <property type="entry name" value="MANNOSE, PHOSPHOLIPASE, LECTIN RECEPTOR RELATED"/>
    <property type="match status" value="1"/>
</dbReference>
<accession>A0AAF3JAM3</accession>
<name>A0AAF3JAM3_9BILA</name>
<feature type="domain" description="C-type lectin" evidence="2">
    <location>
        <begin position="31"/>
        <end position="148"/>
    </location>
</feature>
<dbReference type="AlphaFoldDB" id="A0AAF3JAM3"/>
<evidence type="ECO:0000313" key="3">
    <source>
        <dbReference type="Proteomes" id="UP000887575"/>
    </source>
</evidence>
<protein>
    <recommendedName>
        <fullName evidence="2">C-type lectin domain-containing protein</fullName>
    </recommendedName>
</protein>